<comment type="caution">
    <text evidence="1">The sequence shown here is derived from an EMBL/GenBank/DDBJ whole genome shotgun (WGS) entry which is preliminary data.</text>
</comment>
<name>A0A8X7CR22_9ARAC</name>
<accession>A0A8X7CR22</accession>
<evidence type="ECO:0000313" key="2">
    <source>
        <dbReference type="Proteomes" id="UP000886998"/>
    </source>
</evidence>
<gene>
    <name evidence="1" type="ORF">TNIN_456801</name>
</gene>
<dbReference type="AlphaFoldDB" id="A0A8X7CR22"/>
<dbReference type="Proteomes" id="UP000886998">
    <property type="component" value="Unassembled WGS sequence"/>
</dbReference>
<dbReference type="EMBL" id="BMAV01022688">
    <property type="protein sequence ID" value="GFY77853.1"/>
    <property type="molecule type" value="Genomic_DNA"/>
</dbReference>
<reference evidence="1" key="1">
    <citation type="submission" date="2020-08" db="EMBL/GenBank/DDBJ databases">
        <title>Multicomponent nature underlies the extraordinary mechanical properties of spider dragline silk.</title>
        <authorList>
            <person name="Kono N."/>
            <person name="Nakamura H."/>
            <person name="Mori M."/>
            <person name="Yoshida Y."/>
            <person name="Ohtoshi R."/>
            <person name="Malay A.D."/>
            <person name="Moran D.A.P."/>
            <person name="Tomita M."/>
            <person name="Numata K."/>
            <person name="Arakawa K."/>
        </authorList>
    </citation>
    <scope>NUCLEOTIDE SEQUENCE</scope>
</reference>
<sequence>MWIIHDDSKYSVLEDLQLIDVTCSCTTPDLAGVGLGVGIRNDELHWVMIAGKFDVSLDEDVIQAAGDGEIYCG</sequence>
<organism evidence="1 2">
    <name type="scientific">Trichonephila inaurata madagascariensis</name>
    <dbReference type="NCBI Taxonomy" id="2747483"/>
    <lineage>
        <taxon>Eukaryota</taxon>
        <taxon>Metazoa</taxon>
        <taxon>Ecdysozoa</taxon>
        <taxon>Arthropoda</taxon>
        <taxon>Chelicerata</taxon>
        <taxon>Arachnida</taxon>
        <taxon>Araneae</taxon>
        <taxon>Araneomorphae</taxon>
        <taxon>Entelegynae</taxon>
        <taxon>Araneoidea</taxon>
        <taxon>Nephilidae</taxon>
        <taxon>Trichonephila</taxon>
        <taxon>Trichonephila inaurata</taxon>
    </lineage>
</organism>
<proteinExistence type="predicted"/>
<keyword evidence="2" id="KW-1185">Reference proteome</keyword>
<protein>
    <submittedName>
        <fullName evidence="1">Uncharacterized protein</fullName>
    </submittedName>
</protein>
<evidence type="ECO:0000313" key="1">
    <source>
        <dbReference type="EMBL" id="GFY77853.1"/>
    </source>
</evidence>